<sequence length="476" mass="54072">MTIESFNEAPLSFFACVYSTSGDLKFSYTLAYKLCSINSQFFEYLMSLPSSEANQRFVANLYSENLNFDQEILKDYIISALNAAEEPIEISTSIYLLIKCIDCFSDSELSEISNSLVMELFSMNEYDVILCMACKLCSALSIRSIELPADVIPILVELTNSIISKYSSKALCNTAQHLRSSVLPVASDILNVLFESIEIDLKSFAEEEDTDEDLEDLIRKRANSIIELLYISKIPIEDEKIVEIFVNLQNCGFYKKFIRMCIVVIMNLSPISPQIAQIIFANLKDNNEAQNYIDLYLEAFMQLILIEPAAFCSSINVDELISCSLDVFTTSKNFFHYNAAADMLCWCILQHCHGNNSQIIFRTVSEASILGNHQFLSDLVLTSLQIAGDNVLNEDDILRLNDIVANEYIYRKQDIFLFIELYSQLNNSEIVNLLKSQLNKLETLSKPEMDLLFDSLPLSFQVVNPHDDFPLKNHVN</sequence>
<evidence type="ECO:0000313" key="1">
    <source>
        <dbReference type="EMBL" id="EAY13524.1"/>
    </source>
</evidence>
<dbReference type="EMBL" id="DS113284">
    <property type="protein sequence ID" value="EAY13524.1"/>
    <property type="molecule type" value="Genomic_DNA"/>
</dbReference>
<protein>
    <submittedName>
        <fullName evidence="1">Uncharacterized protein</fullName>
    </submittedName>
</protein>
<organism evidence="1 2">
    <name type="scientific">Trichomonas vaginalis (strain ATCC PRA-98 / G3)</name>
    <dbReference type="NCBI Taxonomy" id="412133"/>
    <lineage>
        <taxon>Eukaryota</taxon>
        <taxon>Metamonada</taxon>
        <taxon>Parabasalia</taxon>
        <taxon>Trichomonadida</taxon>
        <taxon>Trichomonadidae</taxon>
        <taxon>Trichomonas</taxon>
    </lineage>
</organism>
<dbReference type="InterPro" id="IPR016024">
    <property type="entry name" value="ARM-type_fold"/>
</dbReference>
<dbReference type="InParanoid" id="A2E1F7"/>
<dbReference type="VEuPathDB" id="TrichDB:TVAGG3_0319910"/>
<name>A2E1F7_TRIV3</name>
<keyword evidence="2" id="KW-1185">Reference proteome</keyword>
<dbReference type="Proteomes" id="UP000001542">
    <property type="component" value="Unassembled WGS sequence"/>
</dbReference>
<evidence type="ECO:0000313" key="2">
    <source>
        <dbReference type="Proteomes" id="UP000001542"/>
    </source>
</evidence>
<gene>
    <name evidence="1" type="ORF">TVAG_343530</name>
</gene>
<dbReference type="KEGG" id="tva:4771503"/>
<dbReference type="RefSeq" id="XP_001325747.1">
    <property type="nucleotide sequence ID" value="XM_001325712.1"/>
</dbReference>
<reference evidence="1" key="2">
    <citation type="journal article" date="2007" name="Science">
        <title>Draft genome sequence of the sexually transmitted pathogen Trichomonas vaginalis.</title>
        <authorList>
            <person name="Carlton J.M."/>
            <person name="Hirt R.P."/>
            <person name="Silva J.C."/>
            <person name="Delcher A.L."/>
            <person name="Schatz M."/>
            <person name="Zhao Q."/>
            <person name="Wortman J.R."/>
            <person name="Bidwell S.L."/>
            <person name="Alsmark U.C.M."/>
            <person name="Besteiro S."/>
            <person name="Sicheritz-Ponten T."/>
            <person name="Noel C.J."/>
            <person name="Dacks J.B."/>
            <person name="Foster P.G."/>
            <person name="Simillion C."/>
            <person name="Van de Peer Y."/>
            <person name="Miranda-Saavedra D."/>
            <person name="Barton G.J."/>
            <person name="Westrop G.D."/>
            <person name="Mueller S."/>
            <person name="Dessi D."/>
            <person name="Fiori P.L."/>
            <person name="Ren Q."/>
            <person name="Paulsen I."/>
            <person name="Zhang H."/>
            <person name="Bastida-Corcuera F.D."/>
            <person name="Simoes-Barbosa A."/>
            <person name="Brown M.T."/>
            <person name="Hayes R.D."/>
            <person name="Mukherjee M."/>
            <person name="Okumura C.Y."/>
            <person name="Schneider R."/>
            <person name="Smith A.J."/>
            <person name="Vanacova S."/>
            <person name="Villalvazo M."/>
            <person name="Haas B.J."/>
            <person name="Pertea M."/>
            <person name="Feldblyum T.V."/>
            <person name="Utterback T.R."/>
            <person name="Shu C.L."/>
            <person name="Osoegawa K."/>
            <person name="de Jong P.J."/>
            <person name="Hrdy I."/>
            <person name="Horvathova L."/>
            <person name="Zubacova Z."/>
            <person name="Dolezal P."/>
            <person name="Malik S.B."/>
            <person name="Logsdon J.M. Jr."/>
            <person name="Henze K."/>
            <person name="Gupta A."/>
            <person name="Wang C.C."/>
            <person name="Dunne R.L."/>
            <person name="Upcroft J.A."/>
            <person name="Upcroft P."/>
            <person name="White O."/>
            <person name="Salzberg S.L."/>
            <person name="Tang P."/>
            <person name="Chiu C.-H."/>
            <person name="Lee Y.-S."/>
            <person name="Embley T.M."/>
            <person name="Coombs G.H."/>
            <person name="Mottram J.C."/>
            <person name="Tachezy J."/>
            <person name="Fraser-Liggett C.M."/>
            <person name="Johnson P.J."/>
        </authorList>
    </citation>
    <scope>NUCLEOTIDE SEQUENCE [LARGE SCALE GENOMIC DNA]</scope>
    <source>
        <strain evidence="1">G3</strain>
    </source>
</reference>
<dbReference type="VEuPathDB" id="TrichDB:TVAG_343530"/>
<reference evidence="1" key="1">
    <citation type="submission" date="2006-10" db="EMBL/GenBank/DDBJ databases">
        <authorList>
            <person name="Amadeo P."/>
            <person name="Zhao Q."/>
            <person name="Wortman J."/>
            <person name="Fraser-Liggett C."/>
            <person name="Carlton J."/>
        </authorList>
    </citation>
    <scope>NUCLEOTIDE SEQUENCE</scope>
    <source>
        <strain evidence="1">G3</strain>
    </source>
</reference>
<proteinExistence type="predicted"/>
<dbReference type="SUPFAM" id="SSF48371">
    <property type="entry name" value="ARM repeat"/>
    <property type="match status" value="1"/>
</dbReference>
<accession>A2E1F7</accession>
<dbReference type="AlphaFoldDB" id="A2E1F7"/>